<keyword evidence="1" id="KW-0812">Transmembrane</keyword>
<dbReference type="STRING" id="1925591.BI308_21930"/>
<reference evidence="2" key="1">
    <citation type="submission" date="2016-10" db="EMBL/GenBank/DDBJ databases">
        <title>CRISPR-Cas defence system in Roseofilum reptotaenium: evidence of a bacteriophage-cyanobacterium arms race in the coral black band disease.</title>
        <authorList>
            <person name="Buerger P."/>
            <person name="Wood-Charlson E.M."/>
            <person name="Weynberg K.D."/>
            <person name="Willis B."/>
            <person name="Van Oppen M.J."/>
        </authorList>
    </citation>
    <scope>NUCLEOTIDE SEQUENCE [LARGE SCALE GENOMIC DNA]</scope>
    <source>
        <strain evidence="2">AO1-A</strain>
    </source>
</reference>
<accession>A0A1L9QL43</accession>
<dbReference type="Proteomes" id="UP000183940">
    <property type="component" value="Unassembled WGS sequence"/>
</dbReference>
<feature type="transmembrane region" description="Helical" evidence="1">
    <location>
        <begin position="93"/>
        <end position="111"/>
    </location>
</feature>
<keyword evidence="3" id="KW-1185">Reference proteome</keyword>
<dbReference type="AlphaFoldDB" id="A0A1L9QL43"/>
<sequence>MLSINYPVIVILPLRTIALQILCLWVAIAIESYFLHTQLQLHPRFSIFYAATLNLLANLIGWFLFFNLELLLPNPIRQNVIDLVLFGQWERSSLSWILLAIIGAFLIGWFVKRQGLALLRNIRKMWIQRKYGEGGFSIAAREAFIEKAISRTVFNAHLMSNSVILLVVLMKFIRFSLNTP</sequence>
<keyword evidence="1" id="KW-1133">Transmembrane helix</keyword>
<comment type="caution">
    <text evidence="2">The sequence shown here is derived from an EMBL/GenBank/DDBJ whole genome shotgun (WGS) entry which is preliminary data.</text>
</comment>
<name>A0A1L9QL43_9CYAN</name>
<feature type="transmembrane region" description="Helical" evidence="1">
    <location>
        <begin position="153"/>
        <end position="173"/>
    </location>
</feature>
<feature type="transmembrane region" description="Helical" evidence="1">
    <location>
        <begin position="6"/>
        <end position="35"/>
    </location>
</feature>
<gene>
    <name evidence="2" type="ORF">BI308_21930</name>
</gene>
<organism evidence="2 3">
    <name type="scientific">Roseofilum reptotaenium AO1-A</name>
    <dbReference type="NCBI Taxonomy" id="1925591"/>
    <lineage>
        <taxon>Bacteria</taxon>
        <taxon>Bacillati</taxon>
        <taxon>Cyanobacteriota</taxon>
        <taxon>Cyanophyceae</taxon>
        <taxon>Desertifilales</taxon>
        <taxon>Desertifilaceae</taxon>
        <taxon>Roseofilum</taxon>
    </lineage>
</organism>
<evidence type="ECO:0000313" key="3">
    <source>
        <dbReference type="Proteomes" id="UP000183940"/>
    </source>
</evidence>
<proteinExistence type="predicted"/>
<feature type="transmembrane region" description="Helical" evidence="1">
    <location>
        <begin position="47"/>
        <end position="65"/>
    </location>
</feature>
<evidence type="ECO:0000313" key="2">
    <source>
        <dbReference type="EMBL" id="OJJ18936.1"/>
    </source>
</evidence>
<evidence type="ECO:0000256" key="1">
    <source>
        <dbReference type="SAM" id="Phobius"/>
    </source>
</evidence>
<dbReference type="InterPro" id="IPR054663">
    <property type="entry name" value="FraC"/>
</dbReference>
<dbReference type="EMBL" id="MLAW01000054">
    <property type="protein sequence ID" value="OJJ18936.1"/>
    <property type="molecule type" value="Genomic_DNA"/>
</dbReference>
<evidence type="ECO:0008006" key="4">
    <source>
        <dbReference type="Google" id="ProtNLM"/>
    </source>
</evidence>
<dbReference type="NCBIfam" id="NF045624">
    <property type="entry name" value="filament_FraC"/>
    <property type="match status" value="1"/>
</dbReference>
<keyword evidence="1" id="KW-0472">Membrane</keyword>
<protein>
    <recommendedName>
        <fullName evidence="4">Filament integrity protein fraC</fullName>
    </recommendedName>
</protein>
<dbReference type="Pfam" id="PF24301">
    <property type="entry name" value="FraC"/>
    <property type="match status" value="1"/>
</dbReference>